<dbReference type="OrthoDB" id="9798876at2"/>
<dbReference type="GO" id="GO:0015159">
    <property type="term" value="F:polysaccharide transmembrane transporter activity"/>
    <property type="evidence" value="ECO:0007669"/>
    <property type="project" value="InterPro"/>
</dbReference>
<feature type="domain" description="Polysaccharide export protein N-terminal" evidence="3">
    <location>
        <begin position="31"/>
        <end position="96"/>
    </location>
</feature>
<dbReference type="Pfam" id="PF02563">
    <property type="entry name" value="Poly_export"/>
    <property type="match status" value="1"/>
</dbReference>
<accession>A0A4Q9GG11</accession>
<evidence type="ECO:0000256" key="2">
    <source>
        <dbReference type="SAM" id="SignalP"/>
    </source>
</evidence>
<protein>
    <recommendedName>
        <fullName evidence="7">Soluble ligand binding domain-containing protein</fullName>
    </recommendedName>
</protein>
<evidence type="ECO:0000259" key="4">
    <source>
        <dbReference type="Pfam" id="PF25994"/>
    </source>
</evidence>
<evidence type="ECO:0000313" key="5">
    <source>
        <dbReference type="EMBL" id="TBN47311.1"/>
    </source>
</evidence>
<dbReference type="PANTHER" id="PTHR33619:SF3">
    <property type="entry name" value="POLYSACCHARIDE EXPORT PROTEIN GFCE-RELATED"/>
    <property type="match status" value="1"/>
</dbReference>
<feature type="domain" description="AprE-like long alpha-helical hairpin" evidence="4">
    <location>
        <begin position="167"/>
        <end position="347"/>
    </location>
</feature>
<dbReference type="InterPro" id="IPR049712">
    <property type="entry name" value="Poly_export"/>
</dbReference>
<name>A0A4Q9GG11_9HYPH</name>
<feature type="chain" id="PRO_5020374774" description="Soluble ligand binding domain-containing protein" evidence="2">
    <location>
        <begin position="30"/>
        <end position="432"/>
    </location>
</feature>
<comment type="caution">
    <text evidence="5">The sequence shown here is derived from an EMBL/GenBank/DDBJ whole genome shotgun (WGS) entry which is preliminary data.</text>
</comment>
<dbReference type="Pfam" id="PF25994">
    <property type="entry name" value="HH_AprE"/>
    <property type="match status" value="1"/>
</dbReference>
<reference evidence="5 6" key="1">
    <citation type="submission" date="2019-02" db="EMBL/GenBank/DDBJ databases">
        <title>Hansschlegelia quercus sp. nov., a novel methylotrophic bacterium from buds of oak (Quercus robur L.).</title>
        <authorList>
            <person name="Agafonova N.V."/>
            <person name="Kaparullina E.N."/>
            <person name="Grouzdev D.S."/>
            <person name="Doronina N.V."/>
        </authorList>
    </citation>
    <scope>NUCLEOTIDE SEQUENCE [LARGE SCALE GENOMIC DNA]</scope>
    <source>
        <strain evidence="5 6">Dub</strain>
    </source>
</reference>
<keyword evidence="6" id="KW-1185">Reference proteome</keyword>
<dbReference type="InterPro" id="IPR058781">
    <property type="entry name" value="HH_AprE-like"/>
</dbReference>
<keyword evidence="1 2" id="KW-0732">Signal</keyword>
<organism evidence="5 6">
    <name type="scientific">Hansschlegelia quercus</name>
    <dbReference type="NCBI Taxonomy" id="2528245"/>
    <lineage>
        <taxon>Bacteria</taxon>
        <taxon>Pseudomonadati</taxon>
        <taxon>Pseudomonadota</taxon>
        <taxon>Alphaproteobacteria</taxon>
        <taxon>Hyphomicrobiales</taxon>
        <taxon>Methylopilaceae</taxon>
        <taxon>Hansschlegelia</taxon>
    </lineage>
</organism>
<evidence type="ECO:0008006" key="7">
    <source>
        <dbReference type="Google" id="ProtNLM"/>
    </source>
</evidence>
<dbReference type="AlphaFoldDB" id="A0A4Q9GG11"/>
<dbReference type="Gene3D" id="3.10.560.10">
    <property type="entry name" value="Outer membrane lipoprotein wza domain like"/>
    <property type="match status" value="1"/>
</dbReference>
<sequence length="432" mass="47391">MTTFSTTSGFRLLTASLIAALALPAGLRADEQPQPYRLGPGDVLQITVVGKPELSGKFRVGPEGALSFPLVGAIKIVNLTTDEVVSSLAERLSRRIPIRSAPAVEIAEFAGVFVAGEVEKPGQYAFRPGMVAIELISLAGGLRRPQGPAETRALQMITIEQEVADRRLTLFADQAQKDRLNAEIADADYAPSEDGPRDGSIDRADARNMIRNEKALYDVRKKVLSDQQAAFRDQRASIGQEIETLRESTRLHNEEIALLEQEVANSQKMVDKGLGLLPALLALKRQLSATRRDALDIGSYLARAQQRQLEVDQRAQDLVDQRTKENAIALRELDLTMAQTQRKLQSSIAALGETRAQIGRDSVKPAQPIYRVARLVNGAYEDMAIDDYARLQPRDILRIERRPDEAAMVRQTLLEEPAQAAAAAQSLATTGR</sequence>
<gene>
    <name evidence="5" type="ORF">EYR15_16350</name>
</gene>
<dbReference type="Gene3D" id="3.30.1950.10">
    <property type="entry name" value="wza like domain"/>
    <property type="match status" value="1"/>
</dbReference>
<dbReference type="EMBL" id="SIUB01000011">
    <property type="protein sequence ID" value="TBN47311.1"/>
    <property type="molecule type" value="Genomic_DNA"/>
</dbReference>
<proteinExistence type="predicted"/>
<dbReference type="Proteomes" id="UP000291613">
    <property type="component" value="Unassembled WGS sequence"/>
</dbReference>
<evidence type="ECO:0000259" key="3">
    <source>
        <dbReference type="Pfam" id="PF02563"/>
    </source>
</evidence>
<dbReference type="InterPro" id="IPR003715">
    <property type="entry name" value="Poly_export_N"/>
</dbReference>
<feature type="signal peptide" evidence="2">
    <location>
        <begin position="1"/>
        <end position="29"/>
    </location>
</feature>
<dbReference type="PANTHER" id="PTHR33619">
    <property type="entry name" value="POLYSACCHARIDE EXPORT PROTEIN GFCE-RELATED"/>
    <property type="match status" value="1"/>
</dbReference>
<evidence type="ECO:0000256" key="1">
    <source>
        <dbReference type="ARBA" id="ARBA00022729"/>
    </source>
</evidence>
<evidence type="ECO:0000313" key="6">
    <source>
        <dbReference type="Proteomes" id="UP000291613"/>
    </source>
</evidence>
<dbReference type="RefSeq" id="WP_131004647.1">
    <property type="nucleotide sequence ID" value="NZ_JBHSZR010000010.1"/>
</dbReference>